<reference evidence="1" key="1">
    <citation type="journal article" date="2016" name="Proc. Natl. Acad. Sci. U.S.A.">
        <title>Lipid metabolic changes in an early divergent fungus govern the establishment of a mutualistic symbiosis with endobacteria.</title>
        <authorList>
            <person name="Lastovetsky O.A."/>
            <person name="Gaspar M.L."/>
            <person name="Mondo S.J."/>
            <person name="LaButti K.M."/>
            <person name="Sandor L."/>
            <person name="Grigoriev I.V."/>
            <person name="Henry S.A."/>
            <person name="Pawlowska T.E."/>
        </authorList>
    </citation>
    <scope>NUCLEOTIDE SEQUENCE [LARGE SCALE GENOMIC DNA]</scope>
    <source>
        <strain evidence="1">ATCC 52814</strain>
    </source>
</reference>
<protein>
    <submittedName>
        <fullName evidence="1">Uncharacterized protein</fullName>
    </submittedName>
</protein>
<dbReference type="Proteomes" id="UP000242414">
    <property type="component" value="Unassembled WGS sequence"/>
</dbReference>
<accession>A0A1X0RD72</accession>
<dbReference type="InterPro" id="IPR009057">
    <property type="entry name" value="Homeodomain-like_sf"/>
</dbReference>
<proteinExistence type="predicted"/>
<organism evidence="1">
    <name type="scientific">Rhizopus microsporus var. microsporus</name>
    <dbReference type="NCBI Taxonomy" id="86635"/>
    <lineage>
        <taxon>Eukaryota</taxon>
        <taxon>Fungi</taxon>
        <taxon>Fungi incertae sedis</taxon>
        <taxon>Mucoromycota</taxon>
        <taxon>Mucoromycotina</taxon>
        <taxon>Mucoromycetes</taxon>
        <taxon>Mucorales</taxon>
        <taxon>Mucorineae</taxon>
        <taxon>Rhizopodaceae</taxon>
        <taxon>Rhizopus</taxon>
    </lineage>
</organism>
<dbReference type="AlphaFoldDB" id="A0A1X0RD72"/>
<sequence>MSVQLLYEDGKGAAVDEYGRSEPMNNIYLSKLRQEDEIEAMQIEGSVKPETDVAMRETSIKRNYTLYTNQDKVRFFKLLFEKRLNASAVAKHLGIHVRMAQRWAKQYDSSHNSIFEKRQKTGRPRLLNEEHKKIILYCIDENPSTVFGQVMEQVRQVSKSTVHDFVRKHCNPSLKRAQFKPVDRNSEEKIKEYLDWIRK</sequence>
<gene>
    <name evidence="1" type="ORF">BCV72DRAFT_316914</name>
</gene>
<evidence type="ECO:0000313" key="1">
    <source>
        <dbReference type="EMBL" id="ORE09995.1"/>
    </source>
</evidence>
<name>A0A1X0RD72_RHIZD</name>
<dbReference type="VEuPathDB" id="FungiDB:BCV72DRAFT_316914"/>
<dbReference type="EMBL" id="KV921870">
    <property type="protein sequence ID" value="ORE09995.1"/>
    <property type="molecule type" value="Genomic_DNA"/>
</dbReference>
<dbReference type="SUPFAM" id="SSF46689">
    <property type="entry name" value="Homeodomain-like"/>
    <property type="match status" value="1"/>
</dbReference>